<keyword evidence="1" id="KW-0436">Ligase</keyword>
<sequence length="101" mass="11796">MTAPDVVASLIERRRRQILVHSILYYRLDSSLISDHVYDAWAQELIRLQHEHPEISEGVAYHLDAFRNFTSSTGFDLPLDDDRANRVARDLLTYHERTTSK</sequence>
<organism evidence="1 2">
    <name type="scientific">Arthrobacter phage Adumb2043</name>
    <dbReference type="NCBI Taxonomy" id="2776851"/>
    <lineage>
        <taxon>Viruses</taxon>
        <taxon>Duplodnaviria</taxon>
        <taxon>Heunggongvirae</taxon>
        <taxon>Uroviricota</taxon>
        <taxon>Caudoviricetes</taxon>
        <taxon>Casidaviridae</taxon>
        <taxon>Yangvirus</taxon>
        <taxon>Yangvirus adumb2043</taxon>
    </lineage>
</organism>
<evidence type="ECO:0000313" key="1">
    <source>
        <dbReference type="EMBL" id="QOP65100.1"/>
    </source>
</evidence>
<dbReference type="Pfam" id="PF22745">
    <property type="entry name" value="Nlig-Ia"/>
    <property type="match status" value="1"/>
</dbReference>
<name>A0A7M1CKZ9_9CAUD</name>
<dbReference type="RefSeq" id="YP_010677950.1">
    <property type="nucleotide sequence ID" value="NC_071028.1"/>
</dbReference>
<proteinExistence type="predicted"/>
<dbReference type="GO" id="GO:0016874">
    <property type="term" value="F:ligase activity"/>
    <property type="evidence" value="ECO:0007669"/>
    <property type="project" value="UniProtKB-KW"/>
</dbReference>
<dbReference type="KEGG" id="vg:77954338"/>
<dbReference type="EMBL" id="MT889375">
    <property type="protein sequence ID" value="QOP65100.1"/>
    <property type="molecule type" value="Genomic_DNA"/>
</dbReference>
<evidence type="ECO:0000313" key="2">
    <source>
        <dbReference type="Proteomes" id="UP000593896"/>
    </source>
</evidence>
<gene>
    <name evidence="1" type="primary">40</name>
    <name evidence="1" type="ORF">SEA_ADUMB2043_40</name>
</gene>
<dbReference type="Gene3D" id="1.10.287.610">
    <property type="entry name" value="Helix hairpin bin"/>
    <property type="match status" value="1"/>
</dbReference>
<dbReference type="Proteomes" id="UP000593896">
    <property type="component" value="Segment"/>
</dbReference>
<dbReference type="GeneID" id="77954338"/>
<dbReference type="SUPFAM" id="SSF56091">
    <property type="entry name" value="DNA ligase/mRNA capping enzyme, catalytic domain"/>
    <property type="match status" value="1"/>
</dbReference>
<accession>A0A7M1CKZ9</accession>
<protein>
    <submittedName>
        <fullName evidence="1">DNA ligase</fullName>
    </submittedName>
</protein>
<keyword evidence="2" id="KW-1185">Reference proteome</keyword>
<reference evidence="2" key="1">
    <citation type="submission" date="2020-08" db="EMBL/GenBank/DDBJ databases">
        <authorList>
            <person name="Kleven A.S."/>
            <person name="Brown D.K."/>
            <person name="Isenhart S.H."/>
            <person name="Gillison A.D."/>
            <person name="Martinez L.A."/>
            <person name="Garcia C.A."/>
            <person name="Ball S.L."/>
            <person name="Garlena R.A."/>
            <person name="Russell D.A."/>
            <person name="Pope W.H."/>
            <person name="Jacobs-Sera D."/>
            <person name="Hatfull G.F."/>
        </authorList>
    </citation>
    <scope>NUCLEOTIDE SEQUENCE [LARGE SCALE GENOMIC DNA]</scope>
</reference>